<dbReference type="InterPro" id="IPR011050">
    <property type="entry name" value="Pectin_lyase_fold/virulence"/>
</dbReference>
<evidence type="ECO:0000313" key="2">
    <source>
        <dbReference type="Proteomes" id="UP000535182"/>
    </source>
</evidence>
<evidence type="ECO:0000313" key="1">
    <source>
        <dbReference type="EMBL" id="MBB5329664.1"/>
    </source>
</evidence>
<accession>A0A9X0U4Q8</accession>
<reference evidence="1 2" key="1">
    <citation type="submission" date="2020-08" db="EMBL/GenBank/DDBJ databases">
        <title>Genomic Encyclopedia of Type Strains, Phase IV (KMG-V): Genome sequencing to study the core and pangenomes of soil and plant-associated prokaryotes.</title>
        <authorList>
            <person name="Whitman W."/>
        </authorList>
    </citation>
    <scope>NUCLEOTIDE SEQUENCE [LARGE SCALE GENOMIC DNA]</scope>
    <source>
        <strain evidence="1 2">X5P2</strain>
    </source>
</reference>
<dbReference type="Proteomes" id="UP000535182">
    <property type="component" value="Unassembled WGS sequence"/>
</dbReference>
<dbReference type="AlphaFoldDB" id="A0A9X0U4Q8"/>
<name>A0A9X0U4Q8_9BACT</name>
<organism evidence="1 2">
    <name type="scientific">Tunturiibacter gelidiferens</name>
    <dbReference type="NCBI Taxonomy" id="3069689"/>
    <lineage>
        <taxon>Bacteria</taxon>
        <taxon>Pseudomonadati</taxon>
        <taxon>Acidobacteriota</taxon>
        <taxon>Terriglobia</taxon>
        <taxon>Terriglobales</taxon>
        <taxon>Acidobacteriaceae</taxon>
        <taxon>Tunturiibacter</taxon>
    </lineage>
</organism>
<keyword evidence="2" id="KW-1185">Reference proteome</keyword>
<protein>
    <submittedName>
        <fullName evidence="1">Uncharacterized protein</fullName>
    </submittedName>
</protein>
<dbReference type="PROSITE" id="PS51257">
    <property type="entry name" value="PROKAR_LIPOPROTEIN"/>
    <property type="match status" value="1"/>
</dbReference>
<gene>
    <name evidence="1" type="ORF">HDF14_003286</name>
</gene>
<dbReference type="EMBL" id="JACHEB010000007">
    <property type="protein sequence ID" value="MBB5329664.1"/>
    <property type="molecule type" value="Genomic_DNA"/>
</dbReference>
<comment type="caution">
    <text evidence="1">The sequence shown here is derived from an EMBL/GenBank/DDBJ whole genome shotgun (WGS) entry which is preliminary data.</text>
</comment>
<dbReference type="SUPFAM" id="SSF51126">
    <property type="entry name" value="Pectin lyase-like"/>
    <property type="match status" value="1"/>
</dbReference>
<sequence length="593" mass="62906">MNVRICLKMLCVLIIGFACRPLYGTTWYVRPDGGTRYSSNVSNGQCDGKADAAPSGGKANQHCAFKDVRMLWQDGAYAAGAKLPNWGWVIAGGDTVIIRGSIGTGVSYRVGWEHPTYSCDKNQCWGQAGDPYGSGAPPPPSGTATQHTRILGENYASCRDASAKTQLHGGYATYNVLDLSGTSYVDVACLDITDFSACGKASQKVGCDSKQDFAQVGVRLSNKTTNLTLTDLHIHGLAISGIAGPTGDGVVMDHIDILGNASSGWNADDGTTGKGSLLVQHYDISWNGCAEEYPIAHPLPYGDCTDQDSGGYGDGFGTTTKDSDPPGWQVHFDKGTASYNTQDGLDALHIGGAGSSMTVTDSLAFSNMGQQLKVGGATATLIGNYVVGNCRAMSNAIPGTPPGYNARLGLFCRAGDTAIFIDMPTDRSAIFQHNIVFSNNHVALELEYVGDPSPKASIKYDDNIFVGFPNSEGHYPSPIYSTTDLKMLTNPGASFTNNVTYHPKSDWQCPATSLRETGGSCKAPHLKDVTWHPYGYGDVTLLKSPDTSSLNAEPSPARGVSYKSVIIDSVGVAILVTGTYRGFLLLRDRTKKG</sequence>
<proteinExistence type="predicted"/>
<dbReference type="RefSeq" id="WP_183978345.1">
    <property type="nucleotide sequence ID" value="NZ_JACHEB010000007.1"/>
</dbReference>